<organism evidence="2 3">
    <name type="scientific">Gelidibacter algens</name>
    <dbReference type="NCBI Taxonomy" id="49280"/>
    <lineage>
        <taxon>Bacteria</taxon>
        <taxon>Pseudomonadati</taxon>
        <taxon>Bacteroidota</taxon>
        <taxon>Flavobacteriia</taxon>
        <taxon>Flavobacteriales</taxon>
        <taxon>Flavobacteriaceae</taxon>
        <taxon>Gelidibacter</taxon>
    </lineage>
</organism>
<gene>
    <name evidence="2" type="ORF">LX77_03737</name>
</gene>
<protein>
    <submittedName>
        <fullName evidence="2">Uncharacterized protein</fullName>
    </submittedName>
</protein>
<evidence type="ECO:0000256" key="1">
    <source>
        <dbReference type="SAM" id="Phobius"/>
    </source>
</evidence>
<accession>A0A1A7QUC9</accession>
<proteinExistence type="predicted"/>
<keyword evidence="1" id="KW-0812">Transmembrane</keyword>
<dbReference type="AlphaFoldDB" id="A0A1A7QUC9"/>
<dbReference type="RefSeq" id="WP_066437295.1">
    <property type="nucleotide sequence ID" value="NZ_LZRN01000042.1"/>
</dbReference>
<dbReference type="OrthoDB" id="1115172at2"/>
<keyword evidence="1" id="KW-0472">Membrane</keyword>
<reference evidence="2 3" key="1">
    <citation type="submission" date="2018-06" db="EMBL/GenBank/DDBJ databases">
        <title>Genomic Encyclopedia of Archaeal and Bacterial Type Strains, Phase II (KMG-II): from individual species to whole genera.</title>
        <authorList>
            <person name="Goeker M."/>
        </authorList>
    </citation>
    <scope>NUCLEOTIDE SEQUENCE [LARGE SCALE GENOMIC DNA]</scope>
    <source>
        <strain evidence="2 3">DSM 12408</strain>
    </source>
</reference>
<keyword evidence="1" id="KW-1133">Transmembrane helix</keyword>
<name>A0A1A7QUC9_9FLAO</name>
<comment type="caution">
    <text evidence="2">The sequence shown here is derived from an EMBL/GenBank/DDBJ whole genome shotgun (WGS) entry which is preliminary data.</text>
</comment>
<keyword evidence="3" id="KW-1185">Reference proteome</keyword>
<evidence type="ECO:0000313" key="2">
    <source>
        <dbReference type="EMBL" id="RAJ18702.1"/>
    </source>
</evidence>
<evidence type="ECO:0000313" key="3">
    <source>
        <dbReference type="Proteomes" id="UP000248987"/>
    </source>
</evidence>
<dbReference type="Proteomes" id="UP000248987">
    <property type="component" value="Unassembled WGS sequence"/>
</dbReference>
<sequence>MIVNPQFFNYRLIIGSLIVTIAILGVFSFTTYEAEKAHQQFLEQEKNLIEGELSQMISRYDQLIDNRKHISQQLSDAKKNTKTSLEKLRLLKSDFSVFWRFKSELTPNKEKNSSLLKTIDSIATQNDRLERDKFMAYNELDEQKKVNSSLSQRIASLNKRIEEGALLTANSFNAKAFKSGLNAAQTTKAAQANRIDVCFTLAENALTQKGIKEIYIQILNPLNNVIADKGAVKFGESLLIYSDKQLINYNNDVIDVCTIIKAQKNDKPFAKGIYYISVFHENRKLGTTQVVLN</sequence>
<dbReference type="EMBL" id="QLLQ01000026">
    <property type="protein sequence ID" value="RAJ18702.1"/>
    <property type="molecule type" value="Genomic_DNA"/>
</dbReference>
<feature type="transmembrane region" description="Helical" evidence="1">
    <location>
        <begin position="12"/>
        <end position="32"/>
    </location>
</feature>
<dbReference type="STRING" id="49280.A9996_15815"/>